<dbReference type="Pfam" id="PF24034">
    <property type="entry name" value="DUF7343"/>
    <property type="match status" value="1"/>
</dbReference>
<dbReference type="InterPro" id="IPR055769">
    <property type="entry name" value="DUF7345"/>
</dbReference>
<feature type="compositionally biased region" description="Polar residues" evidence="1">
    <location>
        <begin position="46"/>
        <end position="60"/>
    </location>
</feature>
<feature type="domain" description="DUF7343" evidence="3">
    <location>
        <begin position="375"/>
        <end position="435"/>
    </location>
</feature>
<feature type="region of interest" description="Disordered" evidence="1">
    <location>
        <begin position="34"/>
        <end position="61"/>
    </location>
</feature>
<evidence type="ECO:0000313" key="5">
    <source>
        <dbReference type="EMBL" id="MFC6787524.1"/>
    </source>
</evidence>
<evidence type="ECO:0000259" key="3">
    <source>
        <dbReference type="Pfam" id="PF24034"/>
    </source>
</evidence>
<dbReference type="Proteomes" id="UP001596443">
    <property type="component" value="Unassembled WGS sequence"/>
</dbReference>
<comment type="caution">
    <text evidence="5">The sequence shown here is derived from an EMBL/GenBank/DDBJ whole genome shotgun (WGS) entry which is preliminary data.</text>
</comment>
<dbReference type="GeneID" id="81210654"/>
<dbReference type="InterPro" id="IPR055767">
    <property type="entry name" value="DUF7343"/>
</dbReference>
<proteinExistence type="predicted"/>
<dbReference type="EMBL" id="JBHSWX010000012">
    <property type="protein sequence ID" value="MFC6787524.1"/>
    <property type="molecule type" value="Genomic_DNA"/>
</dbReference>
<evidence type="ECO:0000313" key="6">
    <source>
        <dbReference type="Proteomes" id="UP001596443"/>
    </source>
</evidence>
<dbReference type="Pfam" id="PF24036">
    <property type="entry name" value="DUF7345"/>
    <property type="match status" value="1"/>
</dbReference>
<name>A0ABD5TEQ0_9EURY</name>
<keyword evidence="2" id="KW-0812">Transmembrane</keyword>
<feature type="transmembrane region" description="Helical" evidence="2">
    <location>
        <begin position="248"/>
        <end position="269"/>
    </location>
</feature>
<dbReference type="RefSeq" id="WP_284061676.1">
    <property type="nucleotide sequence ID" value="NZ_CP126158.1"/>
</dbReference>
<feature type="compositionally biased region" description="Low complexity" evidence="1">
    <location>
        <begin position="337"/>
        <end position="356"/>
    </location>
</feature>
<gene>
    <name evidence="5" type="ORF">ACFQFD_16420</name>
</gene>
<evidence type="ECO:0000256" key="1">
    <source>
        <dbReference type="SAM" id="MobiDB-lite"/>
    </source>
</evidence>
<protein>
    <submittedName>
        <fullName evidence="5">Helix-turn-helix transcriptional regulator</fullName>
    </submittedName>
</protein>
<accession>A0ABD5TEQ0</accession>
<keyword evidence="2" id="KW-1133">Transmembrane helix</keyword>
<evidence type="ECO:0000256" key="2">
    <source>
        <dbReference type="SAM" id="Phobius"/>
    </source>
</evidence>
<organism evidence="5 6">
    <name type="scientific">Halobaculum halobium</name>
    <dbReference type="NCBI Taxonomy" id="3032281"/>
    <lineage>
        <taxon>Archaea</taxon>
        <taxon>Methanobacteriati</taxon>
        <taxon>Methanobacteriota</taxon>
        <taxon>Stenosarchaea group</taxon>
        <taxon>Halobacteria</taxon>
        <taxon>Halobacteriales</taxon>
        <taxon>Haloferacaceae</taxon>
        <taxon>Halobaculum</taxon>
    </lineage>
</organism>
<keyword evidence="6" id="KW-1185">Reference proteome</keyword>
<sequence>MRYVALLAVLAVLVSFATGATAAAAVQPVEPSALADQPASDGAAQAITSPTDSASPQLASTVGAPRTNFTISLREDGDARWTVETRIALDDESTRDAFEEYARSYEAGDASGGPAVDPFRNAAAAASEATGREMSIERVNRTATLSNQSGVLRLRFTWTRFLEPGDDGVLELGDAFRTPNNGTWFGSLSASQRLVIEPPADYEVSDVSQGFSYSISDRRIVAEGPQQFGADDIAIRYEPGDSPPDTSYLLELIAGAGVVLLFAVAVLAYRRGNVAGARSGGGTDGAAGTEAGPNQSGQAPRGMDDGTDGGSDGVDGDREEGPSTAPSGPATDRDGSDTAVAGGAAAGDGPTETPSDSGGGSGEDAATEREEDLELLSDEERVERLLGEHGGRMRQGTIVDETGWSDAKVSQLLSAMADDERVEKLRLGRENIISLADGDDAGDETGADAESS</sequence>
<feature type="region of interest" description="Disordered" evidence="1">
    <location>
        <begin position="277"/>
        <end position="378"/>
    </location>
</feature>
<keyword evidence="2" id="KW-0472">Membrane</keyword>
<dbReference type="AlphaFoldDB" id="A0ABD5TEQ0"/>
<evidence type="ECO:0000259" key="4">
    <source>
        <dbReference type="Pfam" id="PF24036"/>
    </source>
</evidence>
<reference evidence="5 6" key="1">
    <citation type="journal article" date="2019" name="Int. J. Syst. Evol. Microbiol.">
        <title>The Global Catalogue of Microorganisms (GCM) 10K type strain sequencing project: providing services to taxonomists for standard genome sequencing and annotation.</title>
        <authorList>
            <consortium name="The Broad Institute Genomics Platform"/>
            <consortium name="The Broad Institute Genome Sequencing Center for Infectious Disease"/>
            <person name="Wu L."/>
            <person name="Ma J."/>
        </authorList>
    </citation>
    <scope>NUCLEOTIDE SEQUENCE [LARGE SCALE GENOMIC DNA]</scope>
    <source>
        <strain evidence="5 6">SYNS20</strain>
    </source>
</reference>
<feature type="domain" description="DUF7345" evidence="4">
    <location>
        <begin position="70"/>
        <end position="202"/>
    </location>
</feature>